<evidence type="ECO:0000256" key="4">
    <source>
        <dbReference type="ARBA" id="ARBA00022777"/>
    </source>
</evidence>
<keyword evidence="3 6" id="KW-0547">Nucleotide-binding</keyword>
<proteinExistence type="predicted"/>
<dbReference type="Pfam" id="PF00069">
    <property type="entry name" value="Pkinase"/>
    <property type="match status" value="1"/>
</dbReference>
<keyword evidence="5 6" id="KW-0067">ATP-binding</keyword>
<evidence type="ECO:0000256" key="2">
    <source>
        <dbReference type="ARBA" id="ARBA00022679"/>
    </source>
</evidence>
<evidence type="ECO:0000256" key="1">
    <source>
        <dbReference type="ARBA" id="ARBA00022527"/>
    </source>
</evidence>
<feature type="domain" description="Protein kinase" evidence="8">
    <location>
        <begin position="56"/>
        <end position="105"/>
    </location>
</feature>
<evidence type="ECO:0000256" key="3">
    <source>
        <dbReference type="ARBA" id="ARBA00022741"/>
    </source>
</evidence>
<evidence type="ECO:0000256" key="5">
    <source>
        <dbReference type="ARBA" id="ARBA00022840"/>
    </source>
</evidence>
<evidence type="ECO:0000313" key="9">
    <source>
        <dbReference type="EMBL" id="GMH73560.1"/>
    </source>
</evidence>
<dbReference type="GO" id="GO:0035556">
    <property type="term" value="P:intracellular signal transduction"/>
    <property type="evidence" value="ECO:0007669"/>
    <property type="project" value="TreeGrafter"/>
</dbReference>
<evidence type="ECO:0000256" key="6">
    <source>
        <dbReference type="PROSITE-ProRule" id="PRU10141"/>
    </source>
</evidence>
<dbReference type="PANTHER" id="PTHR24342">
    <property type="entry name" value="SERINE/THREONINE-PROTEIN KINASE 17"/>
    <property type="match status" value="1"/>
</dbReference>
<dbReference type="InterPro" id="IPR011009">
    <property type="entry name" value="Kinase-like_dom_sf"/>
</dbReference>
<dbReference type="AlphaFoldDB" id="A0A9W7APC4"/>
<comment type="caution">
    <text evidence="9">The sequence shown here is derived from an EMBL/GenBank/DDBJ whole genome shotgun (WGS) entry which is preliminary data.</text>
</comment>
<dbReference type="SUPFAM" id="SSF56112">
    <property type="entry name" value="Protein kinase-like (PK-like)"/>
    <property type="match status" value="1"/>
</dbReference>
<feature type="region of interest" description="Disordered" evidence="7">
    <location>
        <begin position="1"/>
        <end position="34"/>
    </location>
</feature>
<reference evidence="10" key="1">
    <citation type="journal article" date="2023" name="Commun. Biol.">
        <title>Genome analysis of Parmales, the sister group of diatoms, reveals the evolutionary specialization of diatoms from phago-mixotrophs to photoautotrophs.</title>
        <authorList>
            <person name="Ban H."/>
            <person name="Sato S."/>
            <person name="Yoshikawa S."/>
            <person name="Yamada K."/>
            <person name="Nakamura Y."/>
            <person name="Ichinomiya M."/>
            <person name="Sato N."/>
            <person name="Blanc-Mathieu R."/>
            <person name="Endo H."/>
            <person name="Kuwata A."/>
            <person name="Ogata H."/>
        </authorList>
    </citation>
    <scope>NUCLEOTIDE SEQUENCE [LARGE SCALE GENOMIC DNA]</scope>
    <source>
        <strain evidence="10">NIES 3700</strain>
    </source>
</reference>
<accession>A0A9W7APC4</accession>
<evidence type="ECO:0000313" key="10">
    <source>
        <dbReference type="Proteomes" id="UP001165122"/>
    </source>
</evidence>
<dbReference type="PROSITE" id="PS00107">
    <property type="entry name" value="PROTEIN_KINASE_ATP"/>
    <property type="match status" value="1"/>
</dbReference>
<dbReference type="PANTHER" id="PTHR24342:SF14">
    <property type="entry name" value="DEATH-ASSOCIATED PROTEIN KINASE DAPK-1"/>
    <property type="match status" value="1"/>
</dbReference>
<keyword evidence="2" id="KW-0808">Transferase</keyword>
<dbReference type="GO" id="GO:0005524">
    <property type="term" value="F:ATP binding"/>
    <property type="evidence" value="ECO:0007669"/>
    <property type="project" value="UniProtKB-UniRule"/>
</dbReference>
<evidence type="ECO:0000256" key="7">
    <source>
        <dbReference type="SAM" id="MobiDB-lite"/>
    </source>
</evidence>
<keyword evidence="4" id="KW-0418">Kinase</keyword>
<name>A0A9W7APC4_9STRA</name>
<gene>
    <name evidence="9" type="ORF">TrLO_g10614</name>
</gene>
<dbReference type="InterPro" id="IPR000719">
    <property type="entry name" value="Prot_kinase_dom"/>
</dbReference>
<feature type="compositionally biased region" description="Basic residues" evidence="7">
    <location>
        <begin position="7"/>
        <end position="16"/>
    </location>
</feature>
<feature type="binding site" evidence="6">
    <location>
        <position position="85"/>
    </location>
    <ligand>
        <name>ATP</name>
        <dbReference type="ChEBI" id="CHEBI:30616"/>
    </ligand>
</feature>
<dbReference type="Proteomes" id="UP001165122">
    <property type="component" value="Unassembled WGS sequence"/>
</dbReference>
<evidence type="ECO:0000259" key="8">
    <source>
        <dbReference type="Pfam" id="PF00069"/>
    </source>
</evidence>
<dbReference type="GO" id="GO:0005634">
    <property type="term" value="C:nucleus"/>
    <property type="evidence" value="ECO:0007669"/>
    <property type="project" value="TreeGrafter"/>
</dbReference>
<keyword evidence="10" id="KW-1185">Reference proteome</keyword>
<dbReference type="Gene3D" id="3.30.200.20">
    <property type="entry name" value="Phosphorylase Kinase, domain 1"/>
    <property type="match status" value="1"/>
</dbReference>
<dbReference type="OrthoDB" id="504170at2759"/>
<dbReference type="EMBL" id="BRXW01000676">
    <property type="protein sequence ID" value="GMH73560.1"/>
    <property type="molecule type" value="Genomic_DNA"/>
</dbReference>
<dbReference type="InterPro" id="IPR017441">
    <property type="entry name" value="Protein_kinase_ATP_BS"/>
</dbReference>
<sequence length="144" mass="16448">MGTKFTKLSKKQKKDKKPPQDRPAHPNKYMSGKQESVALITDHLSDVREKYHIQPKELGHGHYGVVRKCQERRTGEWFAIKSIRKKKVGKLDVLKREIDILKEVSVEGEVGGQGEECSETSGRLWKGGGIRSVRFTRRLRSVPP</sequence>
<protein>
    <recommendedName>
        <fullName evidence="8">Protein kinase domain-containing protein</fullName>
    </recommendedName>
</protein>
<dbReference type="GO" id="GO:0004674">
    <property type="term" value="F:protein serine/threonine kinase activity"/>
    <property type="evidence" value="ECO:0007669"/>
    <property type="project" value="UniProtKB-KW"/>
</dbReference>
<organism evidence="9 10">
    <name type="scientific">Triparma laevis f. longispina</name>
    <dbReference type="NCBI Taxonomy" id="1714387"/>
    <lineage>
        <taxon>Eukaryota</taxon>
        <taxon>Sar</taxon>
        <taxon>Stramenopiles</taxon>
        <taxon>Ochrophyta</taxon>
        <taxon>Bolidophyceae</taxon>
        <taxon>Parmales</taxon>
        <taxon>Triparmaceae</taxon>
        <taxon>Triparma</taxon>
    </lineage>
</organism>
<keyword evidence="1" id="KW-0723">Serine/threonine-protein kinase</keyword>